<dbReference type="PANTHER" id="PTHR31286">
    <property type="entry name" value="GLYCINE-RICH CELL WALL STRUCTURAL PROTEIN 1.8-LIKE"/>
    <property type="match status" value="1"/>
</dbReference>
<reference evidence="4" key="1">
    <citation type="submission" date="2016-04" db="EMBL/GenBank/DDBJ databases">
        <title>Cephalotus genome sequencing.</title>
        <authorList>
            <person name="Fukushima K."/>
            <person name="Hasebe M."/>
            <person name="Fang X."/>
        </authorList>
    </citation>
    <scope>NUCLEOTIDE SEQUENCE [LARGE SCALE GENOMIC DNA]</scope>
    <source>
        <strain evidence="4">cv. St1</strain>
    </source>
</reference>
<dbReference type="PANTHER" id="PTHR31286:SF165">
    <property type="entry name" value="DUF4283 DOMAIN-CONTAINING PROTEIN"/>
    <property type="match status" value="1"/>
</dbReference>
<comment type="caution">
    <text evidence="3">The sequence shown here is derived from an EMBL/GenBank/DDBJ whole genome shotgun (WGS) entry which is preliminary data.</text>
</comment>
<dbReference type="SUPFAM" id="SSF56219">
    <property type="entry name" value="DNase I-like"/>
    <property type="match status" value="1"/>
</dbReference>
<dbReference type="InParanoid" id="A0A1Q3DIX1"/>
<dbReference type="Proteomes" id="UP000187406">
    <property type="component" value="Unassembled WGS sequence"/>
</dbReference>
<evidence type="ECO:0000256" key="1">
    <source>
        <dbReference type="SAM" id="MobiDB-lite"/>
    </source>
</evidence>
<feature type="region of interest" description="Disordered" evidence="1">
    <location>
        <begin position="362"/>
        <end position="395"/>
    </location>
</feature>
<dbReference type="Gene3D" id="3.60.10.10">
    <property type="entry name" value="Endonuclease/exonuclease/phosphatase"/>
    <property type="match status" value="1"/>
</dbReference>
<dbReference type="InterPro" id="IPR036691">
    <property type="entry name" value="Endo/exonu/phosph_ase_sf"/>
</dbReference>
<proteinExistence type="predicted"/>
<accession>A0A1Q3DIX1</accession>
<dbReference type="OrthoDB" id="1932741at2759"/>
<gene>
    <name evidence="3" type="ORF">CFOL_v3_35734</name>
</gene>
<dbReference type="AlphaFoldDB" id="A0A1Q3DIX1"/>
<name>A0A1Q3DIX1_CEPFO</name>
<evidence type="ECO:0000259" key="2">
    <source>
        <dbReference type="Pfam" id="PF14111"/>
    </source>
</evidence>
<evidence type="ECO:0000313" key="4">
    <source>
        <dbReference type="Proteomes" id="UP000187406"/>
    </source>
</evidence>
<evidence type="ECO:0000313" key="3">
    <source>
        <dbReference type="EMBL" id="GAV92355.1"/>
    </source>
</evidence>
<keyword evidence="4" id="KW-1185">Reference proteome</keyword>
<feature type="compositionally biased region" description="Pro residues" evidence="1">
    <location>
        <begin position="372"/>
        <end position="388"/>
    </location>
</feature>
<sequence>MVPESQDTPTGVTSIPSGCDGNSSTWTDSFIAHACVVTEEAEDVSSIDRQVGEVSCPLDLDLQTKGPYPPSQAHFTDNNVSQANVLVSTEVVETSAQLSPVSGVPSKNPKGKQVVSFEPSLHVKKGAKDLEHSIVAFLVGKKLPSKNVKEVLERKWRLVGQFSIHVVGSGVFLIWFENGQARNWVLDNGPWDVWGHHLTIRPWSKGLSLSLGECKSMPVWVKLKSIPIQFWNKLGLSYIASVLGKPLHMDASTLNRHTLMFARVCIEMNASSTFPESITLELEDGSTTSIGVEYPWRPPACTLCTVFDHSNRTCPRATRREWVPRPVVMAQRKHEDAEGWITVKRKGNSEDVTCPQTIVEEVAPEPDKCEPPLAPTKPPKTPEKPPPGILNSSKEDGKIDETLLEHKEVSLPRKLLIGSSSGHKKREKKGHEVRHFICSNNISLFGLLESRVRSHNLDNVVRGINKHWLYISNHNASLSGRVVVVWNPSALHFDPFLITEQAIHGRVTLTNNVGVYVSFVYGLCDRNARKTLWGELAHCADICRNEPWVVLGDFNVTRYGSEHISSRTVTKAMREFNSAILSAELEDLKGTGMMFTWSNMRVGTGAISKKLDRAMGNWQWFKDMGDSYAHFHPPGISDHSPITIQLRDRQRYCGRPFKFLNFWSKDDSFLQMVSQEWMKEYSGSPLIVIHRKLKGLKARLKELNKRPDSKVANLRNRLHLLQQHIQDGVAAPGDVDMERRLRMEVGNAVRDEEMFFKQKARILWLKDGDSNTAFFHRVVKVRQSMNHIVRIKDENDAWVVTESGITQVGVNHFSKIMGSSGRYGNWDCNLEGYDKHISQEHVSSLGCPISR</sequence>
<dbReference type="InterPro" id="IPR025558">
    <property type="entry name" value="DUF4283"/>
</dbReference>
<dbReference type="Pfam" id="PF14111">
    <property type="entry name" value="DUF4283"/>
    <property type="match status" value="1"/>
</dbReference>
<organism evidence="3 4">
    <name type="scientific">Cephalotus follicularis</name>
    <name type="common">Albany pitcher plant</name>
    <dbReference type="NCBI Taxonomy" id="3775"/>
    <lineage>
        <taxon>Eukaryota</taxon>
        <taxon>Viridiplantae</taxon>
        <taxon>Streptophyta</taxon>
        <taxon>Embryophyta</taxon>
        <taxon>Tracheophyta</taxon>
        <taxon>Spermatophyta</taxon>
        <taxon>Magnoliopsida</taxon>
        <taxon>eudicotyledons</taxon>
        <taxon>Gunneridae</taxon>
        <taxon>Pentapetalae</taxon>
        <taxon>rosids</taxon>
        <taxon>fabids</taxon>
        <taxon>Oxalidales</taxon>
        <taxon>Cephalotaceae</taxon>
        <taxon>Cephalotus</taxon>
    </lineage>
</organism>
<dbReference type="InterPro" id="IPR040256">
    <property type="entry name" value="At4g02000-like"/>
</dbReference>
<feature type="domain" description="DUF4283" evidence="2">
    <location>
        <begin position="127"/>
        <end position="207"/>
    </location>
</feature>
<dbReference type="EMBL" id="BDDD01009543">
    <property type="protein sequence ID" value="GAV92355.1"/>
    <property type="molecule type" value="Genomic_DNA"/>
</dbReference>
<protein>
    <submittedName>
        <fullName evidence="3">Exo_endo_phos domain-containing protein/DUF4283 domain-containing protein/zf-CCHC_4 domain-containing protein</fullName>
    </submittedName>
</protein>